<feature type="transmembrane region" description="Helical" evidence="1">
    <location>
        <begin position="277"/>
        <end position="296"/>
    </location>
</feature>
<proteinExistence type="predicted"/>
<dbReference type="InterPro" id="IPR010295">
    <property type="entry name" value="DUF898"/>
</dbReference>
<feature type="transmembrane region" description="Helical" evidence="1">
    <location>
        <begin position="229"/>
        <end position="246"/>
    </location>
</feature>
<dbReference type="AlphaFoldDB" id="A0A917Z875"/>
<sequence>MDSTAPVPRDCGQAATRRLSFEFSGDSREYFRIWILNLFLSLLTLGIYSAWAKVRSERYFYGHTRLDGSSFEYTASPISILKGRLVALAVVLLYSFVSSQFPLTAPLFAVAFMFAMPWLVVRSLRFRHDNSRYRGIRFGFDGRYPRALIWYLLAPIGSVLTVFLAYPYVACRQQQWLVRNSRFGDARFDTDLGTSSVYGVYIVGGGIALLGIVLQGLAANFIPAGAGQLLLPLLSVPFYYLAFVFVDTQMTNLTLNHASLDEHRFESRMETAAVCRLLITNTLGIMLSLGLLIPWAKIRMARYRAECTGVLFRGEPDRYIQTREAEQNAFGEELGEALDIEVGL</sequence>
<keyword evidence="1" id="KW-0472">Membrane</keyword>
<keyword evidence="1" id="KW-1133">Transmembrane helix</keyword>
<evidence type="ECO:0000313" key="3">
    <source>
        <dbReference type="Proteomes" id="UP000599578"/>
    </source>
</evidence>
<gene>
    <name evidence="2" type="ORF">GCM10011348_08730</name>
</gene>
<accession>A0A917Z875</accession>
<dbReference type="EMBL" id="BMLT01000002">
    <property type="protein sequence ID" value="GGO77967.1"/>
    <property type="molecule type" value="Genomic_DNA"/>
</dbReference>
<feature type="transmembrane region" description="Helical" evidence="1">
    <location>
        <begin position="198"/>
        <end position="222"/>
    </location>
</feature>
<dbReference type="Proteomes" id="UP000599578">
    <property type="component" value="Unassembled WGS sequence"/>
</dbReference>
<protein>
    <submittedName>
        <fullName evidence="2">Membrane protein</fullName>
    </submittedName>
</protein>
<reference evidence="2 3" key="1">
    <citation type="journal article" date="2014" name="Int. J. Syst. Evol. Microbiol.">
        <title>Complete genome sequence of Corynebacterium casei LMG S-19264T (=DSM 44701T), isolated from a smear-ripened cheese.</title>
        <authorList>
            <consortium name="US DOE Joint Genome Institute (JGI-PGF)"/>
            <person name="Walter F."/>
            <person name="Albersmeier A."/>
            <person name="Kalinowski J."/>
            <person name="Ruckert C."/>
        </authorList>
    </citation>
    <scope>NUCLEOTIDE SEQUENCE [LARGE SCALE GENOMIC DNA]</scope>
    <source>
        <strain evidence="2 3">CGMCC 1.7286</strain>
    </source>
</reference>
<evidence type="ECO:0000313" key="2">
    <source>
        <dbReference type="EMBL" id="GGO77967.1"/>
    </source>
</evidence>
<keyword evidence="1" id="KW-0812">Transmembrane</keyword>
<name>A0A917Z875_9GAMM</name>
<evidence type="ECO:0000256" key="1">
    <source>
        <dbReference type="SAM" id="Phobius"/>
    </source>
</evidence>
<keyword evidence="3" id="KW-1185">Reference proteome</keyword>
<dbReference type="RefSeq" id="WP_188858718.1">
    <property type="nucleotide sequence ID" value="NZ_BMLT01000002.1"/>
</dbReference>
<feature type="transmembrane region" description="Helical" evidence="1">
    <location>
        <begin position="31"/>
        <end position="52"/>
    </location>
</feature>
<dbReference type="Pfam" id="PF05987">
    <property type="entry name" value="DUF898"/>
    <property type="match status" value="1"/>
</dbReference>
<comment type="caution">
    <text evidence="2">The sequence shown here is derived from an EMBL/GenBank/DDBJ whole genome shotgun (WGS) entry which is preliminary data.</text>
</comment>
<feature type="transmembrane region" description="Helical" evidence="1">
    <location>
        <begin position="147"/>
        <end position="169"/>
    </location>
</feature>
<organism evidence="2 3">
    <name type="scientific">Marinobacterium nitratireducens</name>
    <dbReference type="NCBI Taxonomy" id="518897"/>
    <lineage>
        <taxon>Bacteria</taxon>
        <taxon>Pseudomonadati</taxon>
        <taxon>Pseudomonadota</taxon>
        <taxon>Gammaproteobacteria</taxon>
        <taxon>Oceanospirillales</taxon>
        <taxon>Oceanospirillaceae</taxon>
        <taxon>Marinobacterium</taxon>
    </lineage>
</organism>